<organism evidence="1">
    <name type="scientific">bioreactor metagenome</name>
    <dbReference type="NCBI Taxonomy" id="1076179"/>
    <lineage>
        <taxon>unclassified sequences</taxon>
        <taxon>metagenomes</taxon>
        <taxon>ecological metagenomes</taxon>
    </lineage>
</organism>
<dbReference type="AlphaFoldDB" id="A0A645HM40"/>
<name>A0A645HM40_9ZZZZ</name>
<protein>
    <submittedName>
        <fullName evidence="1">Uncharacterized protein</fullName>
    </submittedName>
</protein>
<gene>
    <name evidence="1" type="ORF">SDC9_184690</name>
</gene>
<reference evidence="1" key="1">
    <citation type="submission" date="2019-08" db="EMBL/GenBank/DDBJ databases">
        <authorList>
            <person name="Kucharzyk K."/>
            <person name="Murdoch R.W."/>
            <person name="Higgins S."/>
            <person name="Loffler F."/>
        </authorList>
    </citation>
    <scope>NUCLEOTIDE SEQUENCE</scope>
</reference>
<dbReference type="EMBL" id="VSSQ01091675">
    <property type="protein sequence ID" value="MPN37174.1"/>
    <property type="molecule type" value="Genomic_DNA"/>
</dbReference>
<evidence type="ECO:0000313" key="1">
    <source>
        <dbReference type="EMBL" id="MPN37174.1"/>
    </source>
</evidence>
<accession>A0A645HM40</accession>
<comment type="caution">
    <text evidence="1">The sequence shown here is derived from an EMBL/GenBank/DDBJ whole genome shotgun (WGS) entry which is preliminary data.</text>
</comment>
<proteinExistence type="predicted"/>
<sequence>MVMVIERVSVEKSKYFPFYSIKQFVGSKYHIFSLRFVSINRICILMVYDTKYNDIV</sequence>